<feature type="domain" description="Intradiol ring-cleavage dioxygenases" evidence="2">
    <location>
        <begin position="151"/>
        <end position="244"/>
    </location>
</feature>
<feature type="signal peptide" evidence="1">
    <location>
        <begin position="1"/>
        <end position="21"/>
    </location>
</feature>
<evidence type="ECO:0000259" key="2">
    <source>
        <dbReference type="Pfam" id="PF00775"/>
    </source>
</evidence>
<dbReference type="SUPFAM" id="SSF49482">
    <property type="entry name" value="Aromatic compound dioxygenase"/>
    <property type="match status" value="1"/>
</dbReference>
<dbReference type="GO" id="GO:0016702">
    <property type="term" value="F:oxidoreductase activity, acting on single donors with incorporation of molecular oxygen, incorporation of two atoms of oxygen"/>
    <property type="evidence" value="ECO:0007669"/>
    <property type="project" value="InterPro"/>
</dbReference>
<dbReference type="InterPro" id="IPR000627">
    <property type="entry name" value="Intradiol_dOase_C"/>
</dbReference>
<dbReference type="Gene3D" id="2.60.130.10">
    <property type="entry name" value="Aromatic compound dioxygenase"/>
    <property type="match status" value="1"/>
</dbReference>
<dbReference type="PANTHER" id="PTHR34315:SF1">
    <property type="entry name" value="INTRADIOL RING-CLEAVAGE DIOXYGENASES DOMAIN-CONTAINING PROTEIN-RELATED"/>
    <property type="match status" value="1"/>
</dbReference>
<sequence>MVSFKAMACLVLAAFPALTLAHPKNGPEAAKLLGLHRRTAAAGTQALIQCKDTIEARSYNQAAADGRVGTLNAIRQAAGLGPVSKLGSRNLNDLKFWENKNTVNHDKTGKIGGPSNAWAKTEPQCAFVPEDVVGPYYYPGELVRSDISEGLAGVPMWLDVQLIDVNTCKPINGMTVDVWASNAVGKYSHIPVSVGQAGIKSRWQRGALRTRNHGRAVFKMIFPGHYDGRATHAHIMARDAIHAKDRAGKPVVIGEEKDANVHHIGQAYFDDALRQQVERTSPYNSNKQSLLSNDEDAFARDQAGKQYDPFVNYVFMNGKNITSGIYAWISIGINPKASKGQNQYPSGRPWKQ</sequence>
<dbReference type="STRING" id="86259.A0A4Z1P3X8"/>
<evidence type="ECO:0000313" key="3">
    <source>
        <dbReference type="EMBL" id="TID23523.1"/>
    </source>
</evidence>
<protein>
    <submittedName>
        <fullName evidence="3">Putative gpi anchored</fullName>
    </submittedName>
</protein>
<keyword evidence="1" id="KW-0732">Signal</keyword>
<proteinExistence type="predicted"/>
<dbReference type="EMBL" id="SNSC02000006">
    <property type="protein sequence ID" value="TID23523.1"/>
    <property type="molecule type" value="Genomic_DNA"/>
</dbReference>
<reference evidence="3 4" key="1">
    <citation type="submission" date="2019-04" db="EMBL/GenBank/DDBJ databases">
        <title>High contiguity whole genome sequence and gene annotation resource for two Venturia nashicola isolates.</title>
        <authorList>
            <person name="Prokchorchik M."/>
            <person name="Won K."/>
            <person name="Lee Y."/>
            <person name="Choi E.D."/>
            <person name="Segonzac C."/>
            <person name="Sohn K.H."/>
        </authorList>
    </citation>
    <scope>NUCLEOTIDE SEQUENCE [LARGE SCALE GENOMIC DNA]</scope>
    <source>
        <strain evidence="3 4">PRI2</strain>
    </source>
</reference>
<dbReference type="Pfam" id="PF00775">
    <property type="entry name" value="Dioxygenase_C"/>
    <property type="match status" value="1"/>
</dbReference>
<organism evidence="3 4">
    <name type="scientific">Venturia nashicola</name>
    <dbReference type="NCBI Taxonomy" id="86259"/>
    <lineage>
        <taxon>Eukaryota</taxon>
        <taxon>Fungi</taxon>
        <taxon>Dikarya</taxon>
        <taxon>Ascomycota</taxon>
        <taxon>Pezizomycotina</taxon>
        <taxon>Dothideomycetes</taxon>
        <taxon>Pleosporomycetidae</taxon>
        <taxon>Venturiales</taxon>
        <taxon>Venturiaceae</taxon>
        <taxon>Venturia</taxon>
    </lineage>
</organism>
<gene>
    <name evidence="3" type="ORF">E6O75_ATG03159</name>
</gene>
<comment type="caution">
    <text evidence="3">The sequence shown here is derived from an EMBL/GenBank/DDBJ whole genome shotgun (WGS) entry which is preliminary data.</text>
</comment>
<keyword evidence="4" id="KW-1185">Reference proteome</keyword>
<dbReference type="InterPro" id="IPR015889">
    <property type="entry name" value="Intradiol_dOase_core"/>
</dbReference>
<name>A0A4Z1P3X8_9PEZI</name>
<accession>A0A4Z1P3X8</accession>
<dbReference type="AlphaFoldDB" id="A0A4Z1P3X8"/>
<dbReference type="PANTHER" id="PTHR34315">
    <property type="match status" value="1"/>
</dbReference>
<evidence type="ECO:0000256" key="1">
    <source>
        <dbReference type="SAM" id="SignalP"/>
    </source>
</evidence>
<evidence type="ECO:0000313" key="4">
    <source>
        <dbReference type="Proteomes" id="UP000298493"/>
    </source>
</evidence>
<feature type="chain" id="PRO_5021342426" evidence="1">
    <location>
        <begin position="22"/>
        <end position="352"/>
    </location>
</feature>
<dbReference type="Proteomes" id="UP000298493">
    <property type="component" value="Unassembled WGS sequence"/>
</dbReference>
<dbReference type="GO" id="GO:0008199">
    <property type="term" value="F:ferric iron binding"/>
    <property type="evidence" value="ECO:0007669"/>
    <property type="project" value="InterPro"/>
</dbReference>